<dbReference type="AlphaFoldDB" id="A0A367Y0D3"/>
<comment type="caution">
    <text evidence="1">The sequence shown here is derived from an EMBL/GenBank/DDBJ whole genome shotgun (WGS) entry which is preliminary data.</text>
</comment>
<name>A0A367Y0D3_9ASCO</name>
<evidence type="ECO:0000313" key="2">
    <source>
        <dbReference type="Proteomes" id="UP000253472"/>
    </source>
</evidence>
<dbReference type="STRING" id="5486.A0A367Y0D3"/>
<keyword evidence="2" id="KW-1185">Reference proteome</keyword>
<proteinExistence type="predicted"/>
<protein>
    <submittedName>
        <fullName evidence="1">Uncharacterized protein</fullName>
    </submittedName>
</protein>
<dbReference type="OrthoDB" id="4076672at2759"/>
<sequence>MSSHLLKRVSPRLHSIPYATLDYFRNSVGFSFRLSPVPTSPDDLDYIHNALNNLAPIDVFKTLYRKESGFFVSMIFSPCRDETWYGLLSKHSPEPLLYEPDSTGESPGTPTIIDSLAPEVATKYTRSRKELLIANLDKIIAIPRYEYIKGNKEFAEDKVELQFKHGLGSPTFKGRYSFTYATGSEPIIYCYFGPGEKPIENLQSLRRDIRHNFTKFYKFDQLRITPEVDFKFLKGHVNI</sequence>
<organism evidence="1 2">
    <name type="scientific">Candida viswanathii</name>
    <dbReference type="NCBI Taxonomy" id="5486"/>
    <lineage>
        <taxon>Eukaryota</taxon>
        <taxon>Fungi</taxon>
        <taxon>Dikarya</taxon>
        <taxon>Ascomycota</taxon>
        <taxon>Saccharomycotina</taxon>
        <taxon>Pichiomycetes</taxon>
        <taxon>Debaryomycetaceae</taxon>
        <taxon>Candida/Lodderomyces clade</taxon>
        <taxon>Candida</taxon>
    </lineage>
</organism>
<dbReference type="Proteomes" id="UP000253472">
    <property type="component" value="Unassembled WGS sequence"/>
</dbReference>
<accession>A0A367Y0D3</accession>
<gene>
    <name evidence="1" type="ORF">Cantr_07894</name>
</gene>
<reference evidence="1 2" key="1">
    <citation type="submission" date="2018-06" db="EMBL/GenBank/DDBJ databases">
        <title>Whole genome sequencing of Candida tropicalis (genome annotated by CSBL at Korea University).</title>
        <authorList>
            <person name="Ahn J."/>
        </authorList>
    </citation>
    <scope>NUCLEOTIDE SEQUENCE [LARGE SCALE GENOMIC DNA]</scope>
    <source>
        <strain evidence="1 2">ATCC 20962</strain>
    </source>
</reference>
<evidence type="ECO:0000313" key="1">
    <source>
        <dbReference type="EMBL" id="RCK59317.1"/>
    </source>
</evidence>
<dbReference type="EMBL" id="QLNQ01000027">
    <property type="protein sequence ID" value="RCK59317.1"/>
    <property type="molecule type" value="Genomic_DNA"/>
</dbReference>